<protein>
    <submittedName>
        <fullName evidence="1">Uncharacterized protein</fullName>
    </submittedName>
</protein>
<proteinExistence type="predicted"/>
<organism evidence="1">
    <name type="scientific">Siphoviridae sp. ctjBn3</name>
    <dbReference type="NCBI Taxonomy" id="2825630"/>
    <lineage>
        <taxon>Viruses</taxon>
        <taxon>Duplodnaviria</taxon>
        <taxon>Heunggongvirae</taxon>
        <taxon>Uroviricota</taxon>
        <taxon>Caudoviricetes</taxon>
    </lineage>
</organism>
<reference evidence="1" key="1">
    <citation type="journal article" date="2021" name="Proc. Natl. Acad. Sci. U.S.A.">
        <title>A Catalog of Tens of Thousands of Viruses from Human Metagenomes Reveals Hidden Associations with Chronic Diseases.</title>
        <authorList>
            <person name="Tisza M.J."/>
            <person name="Buck C.B."/>
        </authorList>
    </citation>
    <scope>NUCLEOTIDE SEQUENCE</scope>
    <source>
        <strain evidence="1">CtjBn3</strain>
    </source>
</reference>
<sequence>MKAIHNDNLTIETRDDPNKRNLRECRALQEAVEGKALVIGGGITPVKQNAPMHDGVSLWLAEDPTENAEIKLDIVPDMMDGFPIVKINCAPARPDDEEEAPSVAPCSVDILGISLGEEGLLIIPREVRMQCEPLVNAANALMNALNDLPVSTVDKNTIALLAADLMAQAEQEGVKNGVEAYTNFTHDMTPEKFAELVKSVKRRFHTVLSNL</sequence>
<name>A0A8S5PLL4_9CAUD</name>
<dbReference type="EMBL" id="BK015456">
    <property type="protein sequence ID" value="DAE07786.1"/>
    <property type="molecule type" value="Genomic_DNA"/>
</dbReference>
<accession>A0A8S5PLL4</accession>
<evidence type="ECO:0000313" key="1">
    <source>
        <dbReference type="EMBL" id="DAE07786.1"/>
    </source>
</evidence>